<evidence type="ECO:0000256" key="1">
    <source>
        <dbReference type="SAM" id="MobiDB-lite"/>
    </source>
</evidence>
<name>A0A4Z2E2U4_9TELE</name>
<protein>
    <submittedName>
        <fullName evidence="2">Uncharacterized protein</fullName>
    </submittedName>
</protein>
<proteinExistence type="predicted"/>
<evidence type="ECO:0000313" key="2">
    <source>
        <dbReference type="EMBL" id="TNN23078.1"/>
    </source>
</evidence>
<feature type="region of interest" description="Disordered" evidence="1">
    <location>
        <begin position="13"/>
        <end position="33"/>
    </location>
</feature>
<accession>A0A4Z2E2U4</accession>
<reference evidence="2 3" key="1">
    <citation type="submission" date="2019-03" db="EMBL/GenBank/DDBJ databases">
        <title>First draft genome of Liparis tanakae, snailfish: a comprehensive survey of snailfish specific genes.</title>
        <authorList>
            <person name="Kim W."/>
            <person name="Song I."/>
            <person name="Jeong J.-H."/>
            <person name="Kim D."/>
            <person name="Kim S."/>
            <person name="Ryu S."/>
            <person name="Song J.Y."/>
            <person name="Lee S.K."/>
        </authorList>
    </citation>
    <scope>NUCLEOTIDE SEQUENCE [LARGE SCALE GENOMIC DNA]</scope>
    <source>
        <tissue evidence="2">Muscle</tissue>
    </source>
</reference>
<dbReference type="Proteomes" id="UP000314294">
    <property type="component" value="Unassembled WGS sequence"/>
</dbReference>
<comment type="caution">
    <text evidence="2">The sequence shown here is derived from an EMBL/GenBank/DDBJ whole genome shotgun (WGS) entry which is preliminary data.</text>
</comment>
<dbReference type="AlphaFoldDB" id="A0A4Z2E2U4"/>
<feature type="compositionally biased region" description="Basic and acidic residues" evidence="1">
    <location>
        <begin position="14"/>
        <end position="33"/>
    </location>
</feature>
<organism evidence="2 3">
    <name type="scientific">Liparis tanakae</name>
    <name type="common">Tanaka's snailfish</name>
    <dbReference type="NCBI Taxonomy" id="230148"/>
    <lineage>
        <taxon>Eukaryota</taxon>
        <taxon>Metazoa</taxon>
        <taxon>Chordata</taxon>
        <taxon>Craniata</taxon>
        <taxon>Vertebrata</taxon>
        <taxon>Euteleostomi</taxon>
        <taxon>Actinopterygii</taxon>
        <taxon>Neopterygii</taxon>
        <taxon>Teleostei</taxon>
        <taxon>Neoteleostei</taxon>
        <taxon>Acanthomorphata</taxon>
        <taxon>Eupercaria</taxon>
        <taxon>Perciformes</taxon>
        <taxon>Cottioidei</taxon>
        <taxon>Cottales</taxon>
        <taxon>Liparidae</taxon>
        <taxon>Liparis</taxon>
    </lineage>
</organism>
<sequence>MLLITEEDVGCRVGNEEERKERENGDSHSSVHAEWHRGLEERYFDQSKMSEACEMARSVSLRYGETEIPERTVCVSFPTSFSSCNSHTSFICDFLPPFPSGSKKM</sequence>
<dbReference type="EMBL" id="SRLO01019883">
    <property type="protein sequence ID" value="TNN23078.1"/>
    <property type="molecule type" value="Genomic_DNA"/>
</dbReference>
<keyword evidence="3" id="KW-1185">Reference proteome</keyword>
<gene>
    <name evidence="2" type="ORF">EYF80_066805</name>
</gene>
<evidence type="ECO:0000313" key="3">
    <source>
        <dbReference type="Proteomes" id="UP000314294"/>
    </source>
</evidence>